<dbReference type="SUPFAM" id="SSF63825">
    <property type="entry name" value="YWTD domain"/>
    <property type="match status" value="1"/>
</dbReference>
<evidence type="ECO:0008006" key="2">
    <source>
        <dbReference type="Google" id="ProtNLM"/>
    </source>
</evidence>
<dbReference type="PROSITE" id="PS51257">
    <property type="entry name" value="PROKAR_LIPOPROTEIN"/>
    <property type="match status" value="1"/>
</dbReference>
<evidence type="ECO:0000313" key="1">
    <source>
        <dbReference type="EMBL" id="VYU55476.1"/>
    </source>
</evidence>
<name>A0A6N3FUD1_9BACT</name>
<organism evidence="1">
    <name type="scientific">Paraprevotella clara</name>
    <dbReference type="NCBI Taxonomy" id="454154"/>
    <lineage>
        <taxon>Bacteria</taxon>
        <taxon>Pseudomonadati</taxon>
        <taxon>Bacteroidota</taxon>
        <taxon>Bacteroidia</taxon>
        <taxon>Bacteroidales</taxon>
        <taxon>Prevotellaceae</taxon>
        <taxon>Paraprevotella</taxon>
    </lineage>
</organism>
<gene>
    <name evidence="1" type="ORF">PCLFYP37_00217</name>
</gene>
<dbReference type="Pfam" id="PF17170">
    <property type="entry name" value="DUF5128"/>
    <property type="match status" value="1"/>
</dbReference>
<reference evidence="1" key="1">
    <citation type="submission" date="2019-11" db="EMBL/GenBank/DDBJ databases">
        <authorList>
            <person name="Feng L."/>
        </authorList>
    </citation>
    <scope>NUCLEOTIDE SEQUENCE</scope>
    <source>
        <strain evidence="1">PclaraLFYP37</strain>
    </source>
</reference>
<dbReference type="AlphaFoldDB" id="A0A6N3FUD1"/>
<proteinExistence type="predicted"/>
<sequence>MRIKCGWRWCFVVSCLIVACTEKKKDFVPDEVVQMDVVGGSIGEVLDTVVYLPLELSESAALSRVHKLWADDSLYFLADFNYSKIAVYAHDGKLKYVLDKRGHGQGEYLEIRNFTVDGDRLYTIDNFQHQIHIYGKNTGTYVESKPADVIASDIVAFGKDGFLLAAIPNGQAWAVEQPKNLVFRTDGDFKVKDAYFPYEEAYCEPLSRYSYFSATDSSVIFGSFRFDGLMEIMKSGKQAAHSVLMDLKHPIPEGLRAKTESYDGSLPYEFVAQTPVVCRQYWFVEVTKDKKSECYVYDRHAGKLYGNDGQATDRMAFIVGSDGTHFIGYVPDKAYYEELVKFGLHKADSLTEERLEQGGSALVLYRMK</sequence>
<dbReference type="RefSeq" id="WP_412442389.1">
    <property type="nucleotide sequence ID" value="NZ_CACRUT010000023.1"/>
</dbReference>
<protein>
    <recommendedName>
        <fullName evidence="2">6-bladed beta-propeller</fullName>
    </recommendedName>
</protein>
<accession>A0A6N3FUD1</accession>
<dbReference type="EMBL" id="CACRUT010000023">
    <property type="protein sequence ID" value="VYU55476.1"/>
    <property type="molecule type" value="Genomic_DNA"/>
</dbReference>